<name>A0ABY9C9Z2_VITVI</name>
<dbReference type="EMBL" id="CP126654">
    <property type="protein sequence ID" value="WJZ91862.1"/>
    <property type="molecule type" value="Genomic_DNA"/>
</dbReference>
<dbReference type="Proteomes" id="UP001227230">
    <property type="component" value="Chromosome 7"/>
</dbReference>
<dbReference type="PANTHER" id="PTHR37718:SF2">
    <property type="entry name" value="OS03G0205150 PROTEIN"/>
    <property type="match status" value="1"/>
</dbReference>
<feature type="region of interest" description="Disordered" evidence="2">
    <location>
        <begin position="50"/>
        <end position="71"/>
    </location>
</feature>
<feature type="compositionally biased region" description="Basic and acidic residues" evidence="2">
    <location>
        <begin position="50"/>
        <end position="65"/>
    </location>
</feature>
<sequence length="71" mass="8222">MDTKITGDILEHLERQHELLMETYESISNELHKLQVEEEMLMQKLCEVASAEKDEASTSHAHDTQKQTPKN</sequence>
<organism evidence="3 4">
    <name type="scientific">Vitis vinifera</name>
    <name type="common">Grape</name>
    <dbReference type="NCBI Taxonomy" id="29760"/>
    <lineage>
        <taxon>Eukaryota</taxon>
        <taxon>Viridiplantae</taxon>
        <taxon>Streptophyta</taxon>
        <taxon>Embryophyta</taxon>
        <taxon>Tracheophyta</taxon>
        <taxon>Spermatophyta</taxon>
        <taxon>Magnoliopsida</taxon>
        <taxon>eudicotyledons</taxon>
        <taxon>Gunneridae</taxon>
        <taxon>Pentapetalae</taxon>
        <taxon>rosids</taxon>
        <taxon>Vitales</taxon>
        <taxon>Vitaceae</taxon>
        <taxon>Viteae</taxon>
        <taxon>Vitis</taxon>
    </lineage>
</organism>
<protein>
    <submittedName>
        <fullName evidence="3">Uncharacterized protein</fullName>
    </submittedName>
</protein>
<evidence type="ECO:0000256" key="1">
    <source>
        <dbReference type="SAM" id="Coils"/>
    </source>
</evidence>
<feature type="coiled-coil region" evidence="1">
    <location>
        <begin position="10"/>
        <end position="44"/>
    </location>
</feature>
<evidence type="ECO:0000313" key="4">
    <source>
        <dbReference type="Proteomes" id="UP001227230"/>
    </source>
</evidence>
<reference evidence="3 4" key="1">
    <citation type="journal article" date="2023" name="Hortic Res">
        <title>The complete reference genome for grapevine (Vitis vinifera L.) genetics and breeding.</title>
        <authorList>
            <person name="Shi X."/>
            <person name="Cao S."/>
            <person name="Wang X."/>
            <person name="Huang S."/>
            <person name="Wang Y."/>
            <person name="Liu Z."/>
            <person name="Liu W."/>
            <person name="Leng X."/>
            <person name="Peng Y."/>
            <person name="Wang N."/>
            <person name="Wang Y."/>
            <person name="Ma Z."/>
            <person name="Xu X."/>
            <person name="Zhang F."/>
            <person name="Xue H."/>
            <person name="Zhong H."/>
            <person name="Wang Y."/>
            <person name="Zhang K."/>
            <person name="Velt A."/>
            <person name="Avia K."/>
            <person name="Holtgrawe D."/>
            <person name="Grimplet J."/>
            <person name="Matus J.T."/>
            <person name="Ware D."/>
            <person name="Wu X."/>
            <person name="Wang H."/>
            <person name="Liu C."/>
            <person name="Fang Y."/>
            <person name="Rustenholz C."/>
            <person name="Cheng Z."/>
            <person name="Xiao H."/>
            <person name="Zhou Y."/>
        </authorList>
    </citation>
    <scope>NUCLEOTIDE SEQUENCE [LARGE SCALE GENOMIC DNA]</scope>
    <source>
        <strain evidence="4">cv. Pinot noir / PN40024</strain>
        <tissue evidence="3">Leaf</tissue>
    </source>
</reference>
<dbReference type="PANTHER" id="PTHR37718">
    <property type="entry name" value="BNAC03G61340D PROTEIN"/>
    <property type="match status" value="1"/>
</dbReference>
<keyword evidence="4" id="KW-1185">Reference proteome</keyword>
<gene>
    <name evidence="3" type="ORF">VitviT2T_010902</name>
</gene>
<proteinExistence type="predicted"/>
<evidence type="ECO:0000256" key="2">
    <source>
        <dbReference type="SAM" id="MobiDB-lite"/>
    </source>
</evidence>
<accession>A0ABY9C9Z2</accession>
<evidence type="ECO:0000313" key="3">
    <source>
        <dbReference type="EMBL" id="WJZ91862.1"/>
    </source>
</evidence>
<keyword evidence="1" id="KW-0175">Coiled coil</keyword>